<name>A0A212RR60_9CHLR</name>
<evidence type="ECO:0000313" key="3">
    <source>
        <dbReference type="Proteomes" id="UP000197025"/>
    </source>
</evidence>
<accession>A0A212RR60</accession>
<protein>
    <submittedName>
        <fullName evidence="2">Uncharacterized protein</fullName>
    </submittedName>
</protein>
<dbReference type="Proteomes" id="UP000197025">
    <property type="component" value="Unassembled WGS sequence"/>
</dbReference>
<feature type="compositionally biased region" description="Pro residues" evidence="1">
    <location>
        <begin position="64"/>
        <end position="89"/>
    </location>
</feature>
<gene>
    <name evidence="2" type="ORF">SAMN02746019_00018570</name>
</gene>
<dbReference type="EMBL" id="FYEK01000075">
    <property type="protein sequence ID" value="SNB75103.1"/>
    <property type="molecule type" value="Genomic_DNA"/>
</dbReference>
<evidence type="ECO:0000313" key="2">
    <source>
        <dbReference type="EMBL" id="SNB75103.1"/>
    </source>
</evidence>
<organism evidence="2 3">
    <name type="scientific">Thermoflexus hugenholtzii JAD2</name>
    <dbReference type="NCBI Taxonomy" id="877466"/>
    <lineage>
        <taxon>Bacteria</taxon>
        <taxon>Bacillati</taxon>
        <taxon>Chloroflexota</taxon>
        <taxon>Thermoflexia</taxon>
        <taxon>Thermoflexales</taxon>
        <taxon>Thermoflexaceae</taxon>
        <taxon>Thermoflexus</taxon>
    </lineage>
</organism>
<keyword evidence="3" id="KW-1185">Reference proteome</keyword>
<dbReference type="InParanoid" id="A0A212RR60"/>
<feature type="region of interest" description="Disordered" evidence="1">
    <location>
        <begin position="64"/>
        <end position="90"/>
    </location>
</feature>
<dbReference type="AlphaFoldDB" id="A0A212RR60"/>
<reference evidence="3" key="1">
    <citation type="submission" date="2017-06" db="EMBL/GenBank/DDBJ databases">
        <authorList>
            <person name="Varghese N."/>
            <person name="Submissions S."/>
        </authorList>
    </citation>
    <scope>NUCLEOTIDE SEQUENCE [LARGE SCALE GENOMIC DNA]</scope>
    <source>
        <strain evidence="3">JAD2</strain>
    </source>
</reference>
<sequence length="130" mass="14886">MRMILDRNGDAHRRSPVVFLFCFILDVRWIGPWDRPTRAPDGRWVGAESLWAVALRVETVVWLPAPPPRPPRAELSPPPRSQPPTPVPEVPEAFDEVRTWRIPLEWETPTAGSVHYRRVGDPIPSRDWAG</sequence>
<dbReference type="RefSeq" id="WP_088572377.1">
    <property type="nucleotide sequence ID" value="NZ_FYEK01000075.1"/>
</dbReference>
<evidence type="ECO:0000256" key="1">
    <source>
        <dbReference type="SAM" id="MobiDB-lite"/>
    </source>
</evidence>
<proteinExistence type="predicted"/>